<evidence type="ECO:0000256" key="4">
    <source>
        <dbReference type="PROSITE-ProRule" id="PRU00335"/>
    </source>
</evidence>
<keyword evidence="1" id="KW-0805">Transcription regulation</keyword>
<dbReference type="Gene3D" id="1.10.357.10">
    <property type="entry name" value="Tetracycline Repressor, domain 2"/>
    <property type="match status" value="1"/>
</dbReference>
<evidence type="ECO:0000256" key="3">
    <source>
        <dbReference type="ARBA" id="ARBA00023163"/>
    </source>
</evidence>
<sequence>MPRVSQAEAKHNRVLIEDVSATLFREKGLKVSVADVMAAAGLTHGGFYGHFASKDELIAIACENAFKESAGRWRANADAVIGAGRKQSALVENYLSLANISNSGHGCPLAALAADVAREGEDKPVRKAFCQGLEELVQIYCAGTHERSQALAAISTLVGALVLARANSGYAIAEELLTSAKNLLLKEIESSSETKCD</sequence>
<dbReference type="SUPFAM" id="SSF46689">
    <property type="entry name" value="Homeodomain-like"/>
    <property type="match status" value="1"/>
</dbReference>
<keyword evidence="3" id="KW-0804">Transcription</keyword>
<dbReference type="AlphaFoldDB" id="A0AAU7Q8W7"/>
<evidence type="ECO:0000259" key="5">
    <source>
        <dbReference type="PROSITE" id="PS50977"/>
    </source>
</evidence>
<reference evidence="6" key="1">
    <citation type="submission" date="2024-06" db="EMBL/GenBank/DDBJ databases">
        <authorList>
            <person name="Coelho C."/>
            <person name="Bento M."/>
            <person name="Garcia E."/>
            <person name="Camelo A."/>
            <person name="Brandao I."/>
            <person name="Espirito Santo C."/>
            <person name="Trovao J."/>
            <person name="Verissimo A."/>
            <person name="Costa J."/>
            <person name="Tiago I."/>
        </authorList>
    </citation>
    <scope>NUCLEOTIDE SEQUENCE</scope>
    <source>
        <strain evidence="6">KWT182</strain>
    </source>
</reference>
<dbReference type="Gene3D" id="1.10.10.60">
    <property type="entry name" value="Homeodomain-like"/>
    <property type="match status" value="1"/>
</dbReference>
<dbReference type="SUPFAM" id="SSF48498">
    <property type="entry name" value="Tetracyclin repressor-like, C-terminal domain"/>
    <property type="match status" value="1"/>
</dbReference>
<dbReference type="InterPro" id="IPR001647">
    <property type="entry name" value="HTH_TetR"/>
</dbReference>
<dbReference type="PROSITE" id="PS50977">
    <property type="entry name" value="HTH_TETR_2"/>
    <property type="match status" value="1"/>
</dbReference>
<name>A0AAU7Q8W7_9GAMM</name>
<feature type="domain" description="HTH tetR-type" evidence="5">
    <location>
        <begin position="10"/>
        <end position="69"/>
    </location>
</feature>
<gene>
    <name evidence="6" type="ORF">ABK905_25585</name>
</gene>
<evidence type="ECO:0000256" key="2">
    <source>
        <dbReference type="ARBA" id="ARBA00023125"/>
    </source>
</evidence>
<proteinExistence type="predicted"/>
<dbReference type="PRINTS" id="PR00455">
    <property type="entry name" value="HTHTETR"/>
</dbReference>
<organism evidence="6">
    <name type="scientific">Acerihabitans sp. KWT182</name>
    <dbReference type="NCBI Taxonomy" id="3157919"/>
    <lineage>
        <taxon>Bacteria</taxon>
        <taxon>Pseudomonadati</taxon>
        <taxon>Pseudomonadota</taxon>
        <taxon>Gammaproteobacteria</taxon>
        <taxon>Enterobacterales</taxon>
        <taxon>Pectobacteriaceae</taxon>
        <taxon>Acerihabitans</taxon>
    </lineage>
</organism>
<accession>A0AAU7Q8W7</accession>
<dbReference type="InterPro" id="IPR036271">
    <property type="entry name" value="Tet_transcr_reg_TetR-rel_C_sf"/>
</dbReference>
<feature type="DNA-binding region" description="H-T-H motif" evidence="4">
    <location>
        <begin position="32"/>
        <end position="51"/>
    </location>
</feature>
<dbReference type="PANTHER" id="PTHR47506:SF7">
    <property type="entry name" value="TRANSCRIPTIONAL REGULATORY PROTEIN"/>
    <property type="match status" value="1"/>
</dbReference>
<dbReference type="Pfam" id="PF00440">
    <property type="entry name" value="TetR_N"/>
    <property type="match status" value="1"/>
</dbReference>
<dbReference type="EMBL" id="CP157947">
    <property type="protein sequence ID" value="XBS69650.1"/>
    <property type="molecule type" value="Genomic_DNA"/>
</dbReference>
<dbReference type="PROSITE" id="PS01081">
    <property type="entry name" value="HTH_TETR_1"/>
    <property type="match status" value="1"/>
</dbReference>
<protein>
    <submittedName>
        <fullName evidence="6">TetR/AcrR family transcriptional regulator</fullName>
    </submittedName>
</protein>
<dbReference type="GO" id="GO:0003677">
    <property type="term" value="F:DNA binding"/>
    <property type="evidence" value="ECO:0007669"/>
    <property type="project" value="UniProtKB-UniRule"/>
</dbReference>
<keyword evidence="2 4" id="KW-0238">DNA-binding</keyword>
<evidence type="ECO:0000313" key="6">
    <source>
        <dbReference type="EMBL" id="XBS69650.1"/>
    </source>
</evidence>
<evidence type="ECO:0000256" key="1">
    <source>
        <dbReference type="ARBA" id="ARBA00023015"/>
    </source>
</evidence>
<dbReference type="InterPro" id="IPR023772">
    <property type="entry name" value="DNA-bd_HTH_TetR-type_CS"/>
</dbReference>
<dbReference type="InterPro" id="IPR009057">
    <property type="entry name" value="Homeodomain-like_sf"/>
</dbReference>
<dbReference type="PANTHER" id="PTHR47506">
    <property type="entry name" value="TRANSCRIPTIONAL REGULATORY PROTEIN"/>
    <property type="match status" value="1"/>
</dbReference>